<dbReference type="PATRIC" id="fig|1220535.3.peg.1761"/>
<dbReference type="PANTHER" id="PTHR24321:SF15">
    <property type="entry name" value="OXIDOREDUCTASE UCPA"/>
    <property type="match status" value="1"/>
</dbReference>
<gene>
    <name evidence="4" type="ORF">IMCC14465_17690</name>
</gene>
<dbReference type="eggNOG" id="COG1028">
    <property type="taxonomic scope" value="Bacteria"/>
</dbReference>
<dbReference type="OrthoDB" id="5457012at2"/>
<reference evidence="4 5" key="1">
    <citation type="journal article" date="2012" name="J. Bacteriol.">
        <title>Genome Sequence of Strain IMCC14465, Isolated from the East Sea, Belonging to the PS1 Clade of Alphaproteobacteria.</title>
        <authorList>
            <person name="Yang S.J."/>
            <person name="Kang I."/>
            <person name="Cho J.C."/>
        </authorList>
    </citation>
    <scope>NUCLEOTIDE SEQUENCE [LARGE SCALE GENOMIC DNA]</scope>
    <source>
        <strain evidence="4 5">IMCC14465</strain>
    </source>
</reference>
<dbReference type="InterPro" id="IPR020904">
    <property type="entry name" value="Sc_DH/Rdtase_CS"/>
</dbReference>
<sequence>MYFTNLVECHEKREGFVSLSGKTSIITGGSDGIGRAIASKLASEGAHVVICARNAEKLEAVAEDIKASGGSVETRVQDIADTDSFAAMIADVASSSGLDILVNNAAHVGFGSVADASLEDFRENFRVNVDATYAGMQAAIRVMSEKGGSIVNISSINGDRAMPGMAGYSASKAALLHLTRLASMETAAQNIRVNAVTPGPIMTPGTEAFIQSDPKAGDAIAAGIPMQRMGMPEEVANVVLFLASDMSSYVTGANIPVDGGKANELAVNQG</sequence>
<dbReference type="EMBL" id="ALYF01000010">
    <property type="protein sequence ID" value="EJW20476.1"/>
    <property type="molecule type" value="Genomic_DNA"/>
</dbReference>
<dbReference type="AlphaFoldDB" id="J9DF22"/>
<evidence type="ECO:0000313" key="4">
    <source>
        <dbReference type="EMBL" id="EJW20476.1"/>
    </source>
</evidence>
<dbReference type="Pfam" id="PF13561">
    <property type="entry name" value="adh_short_C2"/>
    <property type="match status" value="1"/>
</dbReference>
<dbReference type="SMART" id="SM00822">
    <property type="entry name" value="PKS_KR"/>
    <property type="match status" value="1"/>
</dbReference>
<comment type="similarity">
    <text evidence="1">Belongs to the short-chain dehydrogenases/reductases (SDR) family.</text>
</comment>
<dbReference type="InterPro" id="IPR057326">
    <property type="entry name" value="KR_dom"/>
</dbReference>
<dbReference type="CDD" id="cd05233">
    <property type="entry name" value="SDR_c"/>
    <property type="match status" value="1"/>
</dbReference>
<evidence type="ECO:0000313" key="5">
    <source>
        <dbReference type="Proteomes" id="UP000004836"/>
    </source>
</evidence>
<proteinExistence type="inferred from homology"/>
<feature type="domain" description="Ketoreductase" evidence="3">
    <location>
        <begin position="22"/>
        <end position="201"/>
    </location>
</feature>
<dbReference type="GO" id="GO:0016491">
    <property type="term" value="F:oxidoreductase activity"/>
    <property type="evidence" value="ECO:0007669"/>
    <property type="project" value="UniProtKB-KW"/>
</dbReference>
<dbReference type="SUPFAM" id="SSF51735">
    <property type="entry name" value="NAD(P)-binding Rossmann-fold domains"/>
    <property type="match status" value="1"/>
</dbReference>
<name>J9DF22_9PROT</name>
<dbReference type="STRING" id="1220535.IMCC14465_17690"/>
<evidence type="ECO:0000256" key="1">
    <source>
        <dbReference type="ARBA" id="ARBA00006484"/>
    </source>
</evidence>
<dbReference type="Proteomes" id="UP000004836">
    <property type="component" value="Unassembled WGS sequence"/>
</dbReference>
<dbReference type="PRINTS" id="PR00081">
    <property type="entry name" value="GDHRDH"/>
</dbReference>
<dbReference type="InterPro" id="IPR036291">
    <property type="entry name" value="NAD(P)-bd_dom_sf"/>
</dbReference>
<dbReference type="PROSITE" id="PS00061">
    <property type="entry name" value="ADH_SHORT"/>
    <property type="match status" value="1"/>
</dbReference>
<organism evidence="4 5">
    <name type="scientific">alpha proteobacterium IMCC14465</name>
    <dbReference type="NCBI Taxonomy" id="1220535"/>
    <lineage>
        <taxon>Bacteria</taxon>
        <taxon>Pseudomonadati</taxon>
        <taxon>Pseudomonadota</taxon>
        <taxon>Alphaproteobacteria</taxon>
        <taxon>PS1 clade</taxon>
    </lineage>
</organism>
<dbReference type="FunFam" id="3.40.50.720:FF:000084">
    <property type="entry name" value="Short-chain dehydrogenase reductase"/>
    <property type="match status" value="1"/>
</dbReference>
<dbReference type="PANTHER" id="PTHR24321">
    <property type="entry name" value="DEHYDROGENASES, SHORT CHAIN"/>
    <property type="match status" value="1"/>
</dbReference>
<dbReference type="PRINTS" id="PR00080">
    <property type="entry name" value="SDRFAMILY"/>
</dbReference>
<evidence type="ECO:0000259" key="3">
    <source>
        <dbReference type="SMART" id="SM00822"/>
    </source>
</evidence>
<dbReference type="NCBIfam" id="NF005559">
    <property type="entry name" value="PRK07231.1"/>
    <property type="match status" value="1"/>
</dbReference>
<evidence type="ECO:0000256" key="2">
    <source>
        <dbReference type="ARBA" id="ARBA00023002"/>
    </source>
</evidence>
<dbReference type="Gene3D" id="3.40.50.720">
    <property type="entry name" value="NAD(P)-binding Rossmann-like Domain"/>
    <property type="match status" value="1"/>
</dbReference>
<comment type="caution">
    <text evidence="4">The sequence shown here is derived from an EMBL/GenBank/DDBJ whole genome shotgun (WGS) entry which is preliminary data.</text>
</comment>
<keyword evidence="2" id="KW-0560">Oxidoreductase</keyword>
<accession>J9DF22</accession>
<dbReference type="InterPro" id="IPR002347">
    <property type="entry name" value="SDR_fam"/>
</dbReference>
<keyword evidence="5" id="KW-1185">Reference proteome</keyword>
<protein>
    <recommendedName>
        <fullName evidence="3">Ketoreductase domain-containing protein</fullName>
    </recommendedName>
</protein>